<dbReference type="SUPFAM" id="SSF47592">
    <property type="entry name" value="SWIB/MDM2 domain"/>
    <property type="match status" value="1"/>
</dbReference>
<dbReference type="CDD" id="cd10568">
    <property type="entry name" value="SWIB_like"/>
    <property type="match status" value="1"/>
</dbReference>
<organism evidence="3 4">
    <name type="scientific">Tuber aestivum</name>
    <name type="common">summer truffle</name>
    <dbReference type="NCBI Taxonomy" id="59557"/>
    <lineage>
        <taxon>Eukaryota</taxon>
        <taxon>Fungi</taxon>
        <taxon>Dikarya</taxon>
        <taxon>Ascomycota</taxon>
        <taxon>Pezizomycotina</taxon>
        <taxon>Pezizomycetes</taxon>
        <taxon>Pezizales</taxon>
        <taxon>Tuberaceae</taxon>
        <taxon>Tuber</taxon>
    </lineage>
</organism>
<evidence type="ECO:0000259" key="2">
    <source>
        <dbReference type="PROSITE" id="PS51925"/>
    </source>
</evidence>
<feature type="compositionally biased region" description="Acidic residues" evidence="1">
    <location>
        <begin position="176"/>
        <end position="186"/>
    </location>
</feature>
<sequence>MDHHPRPSPHPQRVSHGQGYGPPPTAARRGPGPMLGNTAVPHQTALSQQQLHQQHQAAMAERDLAKRRARKPTDKTIPDGVEEIVPNVALYKELRDMERRYDATILRKRLDVQDAVNRNVKNYKTLRIFISNSAKDQPWQNANSPLDENAFDFDTGQIPTFRLRIEGRLLDDEEDDAAEIDPDSDLNLEPTPGSADPIQPPKKKFSHFFKGITVELDRNKDIHPEGNIIEWRKPAPNAPPSAVPQGPLEFDGFEFERKGDENVNCTIKLIRDEVPDRFRLNPALADLLDTKEDTRAGIVMGIWEYVRINGLQDPDERRTINCDENLKKVPTHPPSHHSTTTNITKKQIFAQDRLYFPQIPELTLAHILPLEPISITYTIRCDVPQHFSPAVYDVTVSVDDPIRARMSALLASPSNLQGLREISTIDENIALLVQSVNHSKAKRDFWHAMSVEPAGFVKRWVSSQKRDLDTLNGEGIGVGVEDEEMRRKEFFDKVGENVYLLLSRQAQKQQ</sequence>
<accession>A0A292QA52</accession>
<dbReference type="PANTHER" id="PTHR13844">
    <property type="entry name" value="SWI/SNF-RELATED MATRIX-ASSOCIATED ACTIN-DEPENDENT REGULATOR OF CHROMATIN SUBFAMILY D"/>
    <property type="match status" value="1"/>
</dbReference>
<feature type="domain" description="DM2" evidence="2">
    <location>
        <begin position="273"/>
        <end position="369"/>
    </location>
</feature>
<dbReference type="Proteomes" id="UP001412239">
    <property type="component" value="Unassembled WGS sequence"/>
</dbReference>
<name>A0A292QA52_9PEZI</name>
<dbReference type="InterPro" id="IPR036885">
    <property type="entry name" value="SWIB_MDM2_dom_sf"/>
</dbReference>
<evidence type="ECO:0000313" key="3">
    <source>
        <dbReference type="EMBL" id="CUS15623.1"/>
    </source>
</evidence>
<gene>
    <name evidence="3" type="ORF">GSTUAT00000326001</name>
</gene>
<feature type="compositionally biased region" description="Basic and acidic residues" evidence="1">
    <location>
        <begin position="60"/>
        <end position="77"/>
    </location>
</feature>
<keyword evidence="4" id="KW-1185">Reference proteome</keyword>
<dbReference type="EMBL" id="LN890945">
    <property type="protein sequence ID" value="CUS15623.1"/>
    <property type="molecule type" value="Genomic_DNA"/>
</dbReference>
<feature type="region of interest" description="Disordered" evidence="1">
    <location>
        <begin position="176"/>
        <end position="203"/>
    </location>
</feature>
<feature type="compositionally biased region" description="Low complexity" evidence="1">
    <location>
        <begin position="42"/>
        <end position="58"/>
    </location>
</feature>
<feature type="region of interest" description="Disordered" evidence="1">
    <location>
        <begin position="1"/>
        <end position="79"/>
    </location>
</feature>
<proteinExistence type="predicted"/>
<evidence type="ECO:0000313" key="4">
    <source>
        <dbReference type="Proteomes" id="UP001412239"/>
    </source>
</evidence>
<evidence type="ECO:0000256" key="1">
    <source>
        <dbReference type="SAM" id="MobiDB-lite"/>
    </source>
</evidence>
<reference evidence="3" key="1">
    <citation type="submission" date="2015-10" db="EMBL/GenBank/DDBJ databases">
        <authorList>
            <person name="Regsiter A."/>
            <person name="william w."/>
        </authorList>
    </citation>
    <scope>NUCLEOTIDE SEQUENCE</scope>
    <source>
        <strain evidence="3">Montdore</strain>
    </source>
</reference>
<dbReference type="InterPro" id="IPR003121">
    <property type="entry name" value="SWIB_MDM2_domain"/>
</dbReference>
<dbReference type="InterPro" id="IPR019835">
    <property type="entry name" value="SWIB_domain"/>
</dbReference>
<dbReference type="SMART" id="SM00151">
    <property type="entry name" value="SWIB"/>
    <property type="match status" value="1"/>
</dbReference>
<dbReference type="AlphaFoldDB" id="A0A292QA52"/>
<dbReference type="PROSITE" id="PS51925">
    <property type="entry name" value="SWIB_MDM2"/>
    <property type="match status" value="1"/>
</dbReference>
<dbReference type="Gene3D" id="1.10.245.10">
    <property type="entry name" value="SWIB/MDM2 domain"/>
    <property type="match status" value="1"/>
</dbReference>
<protein>
    <recommendedName>
        <fullName evidence="2">DM2 domain-containing protein</fullName>
    </recommendedName>
</protein>
<dbReference type="Pfam" id="PF02201">
    <property type="entry name" value="SWIB"/>
    <property type="match status" value="1"/>
</dbReference>